<feature type="chain" id="PRO_5036493216" evidence="1">
    <location>
        <begin position="19"/>
        <end position="144"/>
    </location>
</feature>
<feature type="signal peptide" evidence="1">
    <location>
        <begin position="1"/>
        <end position="18"/>
    </location>
</feature>
<proteinExistence type="predicted"/>
<sequence length="144" mass="17073">MRIMLWILLSICLVVSSAITPEEMKVFCNESILKEMWYISRTTPEQFEKAHHKCMEKKDKQKFKEARIQCEERYITVDANLIHAVRYPMEFAACIGFVMRDLNVRKGATKYEYETILEMQARATKLHKVIQEIQRSNNTSIYET</sequence>
<accession>A0A8X6JHY9</accession>
<keyword evidence="1" id="KW-0732">Signal</keyword>
<evidence type="ECO:0000313" key="2">
    <source>
        <dbReference type="EMBL" id="GFR07281.1"/>
    </source>
</evidence>
<keyword evidence="3" id="KW-1185">Reference proteome</keyword>
<dbReference type="Proteomes" id="UP000887116">
    <property type="component" value="Unassembled WGS sequence"/>
</dbReference>
<protein>
    <submittedName>
        <fullName evidence="2">Uncharacterized protein</fullName>
    </submittedName>
</protein>
<reference evidence="2" key="1">
    <citation type="submission" date="2020-07" db="EMBL/GenBank/DDBJ databases">
        <title>Multicomponent nature underlies the extraordinary mechanical properties of spider dragline silk.</title>
        <authorList>
            <person name="Kono N."/>
            <person name="Nakamura H."/>
            <person name="Mori M."/>
            <person name="Yoshida Y."/>
            <person name="Ohtoshi R."/>
            <person name="Malay A.D."/>
            <person name="Moran D.A.P."/>
            <person name="Tomita M."/>
            <person name="Numata K."/>
            <person name="Arakawa K."/>
        </authorList>
    </citation>
    <scope>NUCLEOTIDE SEQUENCE</scope>
</reference>
<gene>
    <name evidence="2" type="ORF">TNCT_79821</name>
</gene>
<organism evidence="2 3">
    <name type="scientific">Trichonephila clavata</name>
    <name type="common">Joro spider</name>
    <name type="synonym">Nephila clavata</name>
    <dbReference type="NCBI Taxonomy" id="2740835"/>
    <lineage>
        <taxon>Eukaryota</taxon>
        <taxon>Metazoa</taxon>
        <taxon>Ecdysozoa</taxon>
        <taxon>Arthropoda</taxon>
        <taxon>Chelicerata</taxon>
        <taxon>Arachnida</taxon>
        <taxon>Araneae</taxon>
        <taxon>Araneomorphae</taxon>
        <taxon>Entelegynae</taxon>
        <taxon>Araneoidea</taxon>
        <taxon>Nephilidae</taxon>
        <taxon>Trichonephila</taxon>
    </lineage>
</organism>
<evidence type="ECO:0000256" key="1">
    <source>
        <dbReference type="SAM" id="SignalP"/>
    </source>
</evidence>
<comment type="caution">
    <text evidence="2">The sequence shown here is derived from an EMBL/GenBank/DDBJ whole genome shotgun (WGS) entry which is preliminary data.</text>
</comment>
<name>A0A8X6JHY9_TRICU</name>
<dbReference type="AlphaFoldDB" id="A0A8X6JHY9"/>
<evidence type="ECO:0000313" key="3">
    <source>
        <dbReference type="Proteomes" id="UP000887116"/>
    </source>
</evidence>
<dbReference type="EMBL" id="BMAO01035977">
    <property type="protein sequence ID" value="GFR07281.1"/>
    <property type="molecule type" value="Genomic_DNA"/>
</dbReference>